<evidence type="ECO:0000313" key="2">
    <source>
        <dbReference type="EMBL" id="CAE7274150.1"/>
    </source>
</evidence>
<accession>A0A812MTB8</accession>
<dbReference type="EMBL" id="CAJNDS010001713">
    <property type="protein sequence ID" value="CAE7274150.1"/>
    <property type="molecule type" value="Genomic_DNA"/>
</dbReference>
<feature type="compositionally biased region" description="Basic and acidic residues" evidence="1">
    <location>
        <begin position="302"/>
        <end position="317"/>
    </location>
</feature>
<gene>
    <name evidence="2" type="primary">ergic3</name>
    <name evidence="2" type="ORF">SNAT2548_LOCUS14546</name>
</gene>
<feature type="region of interest" description="Disordered" evidence="1">
    <location>
        <begin position="248"/>
        <end position="331"/>
    </location>
</feature>
<evidence type="ECO:0000313" key="3">
    <source>
        <dbReference type="Proteomes" id="UP000604046"/>
    </source>
</evidence>
<evidence type="ECO:0000256" key="1">
    <source>
        <dbReference type="SAM" id="MobiDB-lite"/>
    </source>
</evidence>
<name>A0A812MTB8_9DINO</name>
<sequence length="390" mass="43175">MSTWRQDDEDIHDLQAKSLQPTQTGGKCCQSSSQLLAVPAARKNFAVRRDRFGCLPGPKRLRTEVVRVSRKGDEPLGLEFDKMDPENLMVAKLTLPGLIATHNQKADSEKVVCPGDRIKKVNGKEALAEELIAMLDSEPKLTIVLQHCQELEHYIEKRGKPLGLELAVSEKATCLTVQRIEVNGLVAARNEASGDRQIRVHDKIVAVDGVHAPAPELMRKIKVGFYIHLLLPVHGRQGSDYKLARKLQQEEERNARRAAQGAQGAQGGQAPRPTSSRAGWQSAGSGRSLGGTGEGEAAQLSPEERRQRALEAAERRQNQIAGVSEKKVQEMRNKEQKDALLGKLAEHYARQKIEMPMGLHAASVEQLRQHWETVRKDRGREDAVLQSPAV</sequence>
<protein>
    <submittedName>
        <fullName evidence="2">Ergic3 protein</fullName>
    </submittedName>
</protein>
<keyword evidence="3" id="KW-1185">Reference proteome</keyword>
<comment type="caution">
    <text evidence="2">The sequence shown here is derived from an EMBL/GenBank/DDBJ whole genome shotgun (WGS) entry which is preliminary data.</text>
</comment>
<organism evidence="2 3">
    <name type="scientific">Symbiodinium natans</name>
    <dbReference type="NCBI Taxonomy" id="878477"/>
    <lineage>
        <taxon>Eukaryota</taxon>
        <taxon>Sar</taxon>
        <taxon>Alveolata</taxon>
        <taxon>Dinophyceae</taxon>
        <taxon>Suessiales</taxon>
        <taxon>Symbiodiniaceae</taxon>
        <taxon>Symbiodinium</taxon>
    </lineage>
</organism>
<dbReference type="AlphaFoldDB" id="A0A812MTB8"/>
<reference evidence="2" key="1">
    <citation type="submission" date="2021-02" db="EMBL/GenBank/DDBJ databases">
        <authorList>
            <person name="Dougan E. K."/>
            <person name="Rhodes N."/>
            <person name="Thang M."/>
            <person name="Chan C."/>
        </authorList>
    </citation>
    <scope>NUCLEOTIDE SEQUENCE</scope>
</reference>
<dbReference type="OrthoDB" id="76103at2759"/>
<proteinExistence type="predicted"/>
<dbReference type="Proteomes" id="UP000604046">
    <property type="component" value="Unassembled WGS sequence"/>
</dbReference>